<reference evidence="2" key="2">
    <citation type="submission" date="2016-06" db="UniProtKB">
        <authorList>
            <consortium name="WormBaseParasite"/>
        </authorList>
    </citation>
    <scope>IDENTIFICATION</scope>
</reference>
<organism evidence="1 2">
    <name type="scientific">Globodera pallida</name>
    <name type="common">Potato cyst nematode worm</name>
    <name type="synonym">Heterodera pallida</name>
    <dbReference type="NCBI Taxonomy" id="36090"/>
    <lineage>
        <taxon>Eukaryota</taxon>
        <taxon>Metazoa</taxon>
        <taxon>Ecdysozoa</taxon>
        <taxon>Nematoda</taxon>
        <taxon>Chromadorea</taxon>
        <taxon>Rhabditida</taxon>
        <taxon>Tylenchina</taxon>
        <taxon>Tylenchomorpha</taxon>
        <taxon>Tylenchoidea</taxon>
        <taxon>Heteroderidae</taxon>
        <taxon>Heteroderinae</taxon>
        <taxon>Globodera</taxon>
    </lineage>
</organism>
<name>A0A183CNF5_GLOPA</name>
<keyword evidence="1" id="KW-1185">Reference proteome</keyword>
<protein>
    <submittedName>
        <fullName evidence="2">Serine/threonine protein kinase</fullName>
    </submittedName>
</protein>
<dbReference type="Proteomes" id="UP000050741">
    <property type="component" value="Unassembled WGS sequence"/>
</dbReference>
<sequence length="70" mass="7562">MLLQEQKNSLKFNHNLGIRTKYGFIAKSIAKQLGTVSGTTIFNAGSIVTTKLRANDGNSIFHAGGIVKKL</sequence>
<dbReference type="AlphaFoldDB" id="A0A183CNF5"/>
<evidence type="ECO:0000313" key="1">
    <source>
        <dbReference type="Proteomes" id="UP000050741"/>
    </source>
</evidence>
<reference evidence="1" key="1">
    <citation type="submission" date="2014-05" db="EMBL/GenBank/DDBJ databases">
        <title>The genome and life-stage specific transcriptomes of Globodera pallida elucidate key aspects of plant parasitism by a cyst nematode.</title>
        <authorList>
            <person name="Cotton J.A."/>
            <person name="Lilley C.J."/>
            <person name="Jones L.M."/>
            <person name="Kikuchi T."/>
            <person name="Reid A.J."/>
            <person name="Thorpe P."/>
            <person name="Tsai I.J."/>
            <person name="Beasley H."/>
            <person name="Blok V."/>
            <person name="Cock P.J.A."/>
            <person name="Van den Akker S.E."/>
            <person name="Holroyd N."/>
            <person name="Hunt M."/>
            <person name="Mantelin S."/>
            <person name="Naghra H."/>
            <person name="Pain A."/>
            <person name="Palomares-Rius J.E."/>
            <person name="Zarowiecki M."/>
            <person name="Berriman M."/>
            <person name="Jones J.T."/>
            <person name="Urwin P.E."/>
        </authorList>
    </citation>
    <scope>NUCLEOTIDE SEQUENCE [LARGE SCALE GENOMIC DNA]</scope>
    <source>
        <strain evidence="1">Lindley</strain>
    </source>
</reference>
<evidence type="ECO:0000313" key="2">
    <source>
        <dbReference type="WBParaSite" id="GPLIN_001441200"/>
    </source>
</evidence>
<dbReference type="WBParaSite" id="GPLIN_001441200">
    <property type="protein sequence ID" value="GPLIN_001441200"/>
    <property type="gene ID" value="GPLIN_001441200"/>
</dbReference>
<proteinExistence type="predicted"/>
<accession>A0A183CNF5</accession>